<evidence type="ECO:0000313" key="3">
    <source>
        <dbReference type="Proteomes" id="UP000579531"/>
    </source>
</evidence>
<gene>
    <name evidence="2" type="ORF">HNR72_006623</name>
</gene>
<organism evidence="2 3">
    <name type="scientific">Streptomyces collinus</name>
    <dbReference type="NCBI Taxonomy" id="42684"/>
    <lineage>
        <taxon>Bacteria</taxon>
        <taxon>Bacillati</taxon>
        <taxon>Actinomycetota</taxon>
        <taxon>Actinomycetes</taxon>
        <taxon>Kitasatosporales</taxon>
        <taxon>Streptomycetaceae</taxon>
        <taxon>Streptomyces</taxon>
    </lineage>
</organism>
<keyword evidence="3" id="KW-1185">Reference proteome</keyword>
<evidence type="ECO:0000256" key="1">
    <source>
        <dbReference type="SAM" id="MobiDB-lite"/>
    </source>
</evidence>
<protein>
    <submittedName>
        <fullName evidence="2">Uncharacterized protein</fullName>
    </submittedName>
</protein>
<sequence length="76" mass="8276">MAPEYLACLEEHPSDPSPATLPRLADALGTRLVEPRGGDQDLPPGQGHALLHPRLRELSQEEYRTLLPTHGVGAFL</sequence>
<dbReference type="RefSeq" id="WP_374050194.1">
    <property type="nucleotide sequence ID" value="NZ_CP133771.1"/>
</dbReference>
<dbReference type="Proteomes" id="UP000579531">
    <property type="component" value="Unassembled WGS sequence"/>
</dbReference>
<accession>A0AA89QBA7</accession>
<evidence type="ECO:0000313" key="2">
    <source>
        <dbReference type="EMBL" id="MBB5815595.1"/>
    </source>
</evidence>
<proteinExistence type="predicted"/>
<comment type="caution">
    <text evidence="2">The sequence shown here is derived from an EMBL/GenBank/DDBJ whole genome shotgun (WGS) entry which is preliminary data.</text>
</comment>
<dbReference type="EMBL" id="JACHLX010000001">
    <property type="protein sequence ID" value="MBB5815595.1"/>
    <property type="molecule type" value="Genomic_DNA"/>
</dbReference>
<feature type="region of interest" description="Disordered" evidence="1">
    <location>
        <begin position="1"/>
        <end position="22"/>
    </location>
</feature>
<dbReference type="AlphaFoldDB" id="A0AA89QBA7"/>
<name>A0AA89QBA7_STRCU</name>
<reference evidence="2 3" key="1">
    <citation type="submission" date="2020-08" db="EMBL/GenBank/DDBJ databases">
        <title>Sequencing the genomes of 1000 actinobacteria strains.</title>
        <authorList>
            <person name="Klenk H.-P."/>
        </authorList>
    </citation>
    <scope>NUCLEOTIDE SEQUENCE [LARGE SCALE GENOMIC DNA]</scope>
    <source>
        <strain evidence="2 3">DSM 40129</strain>
    </source>
</reference>